<evidence type="ECO:0000313" key="3">
    <source>
        <dbReference type="Proteomes" id="UP000315128"/>
    </source>
</evidence>
<accession>A0A514Z9M7</accession>
<proteinExistence type="predicted"/>
<dbReference type="OrthoDB" id="1659784at2"/>
<name>A0A514Z9M7_9LACT</name>
<evidence type="ECO:0008006" key="4">
    <source>
        <dbReference type="Google" id="ProtNLM"/>
    </source>
</evidence>
<organism evidence="2 3">
    <name type="scientific">Lactococcus protaetiae</name>
    <dbReference type="NCBI Taxonomy" id="2592653"/>
    <lineage>
        <taxon>Bacteria</taxon>
        <taxon>Bacillati</taxon>
        <taxon>Bacillota</taxon>
        <taxon>Bacilli</taxon>
        <taxon>Lactobacillales</taxon>
        <taxon>Streptococcaceae</taxon>
        <taxon>Lactococcus</taxon>
    </lineage>
</organism>
<gene>
    <name evidence="2" type="ORF">FLP15_09120</name>
</gene>
<protein>
    <recommendedName>
        <fullName evidence="4">WxL domain-containing protein</fullName>
    </recommendedName>
</protein>
<keyword evidence="1" id="KW-0732">Signal</keyword>
<feature type="signal peptide" evidence="1">
    <location>
        <begin position="1"/>
        <end position="26"/>
    </location>
</feature>
<dbReference type="Proteomes" id="UP000315128">
    <property type="component" value="Chromosome"/>
</dbReference>
<sequence length="507" mass="56968">MNNFNRKSAKVLLMLTILLTAETSNVIGTVKTETLRNPQIAETVANESIPETVIPNEQSNNQFEEEKQTTTDVRPEISFSQIRMPLQVPEFVSEQKNPILLDTERLFIQSGRIEKVFDRSNSTTSANHTPAQITIDGVPVNYSATVTFSDQSVERDSLGNVVDKPVNVTNFKLVDTGIELTSEEREKIITELYTGRINPFKITEEHINLGSLYVRPGSKYYDGNYSANSSTTVANVSMNLDNTPFTIQFYMFSMYIYSKDVVGSRFLQKDVGNGLEVHVDSIKLTPYYSGSGTDFEGAMNRQGDSYYNYDWEPLESYMATHRVRPASILKRALNWTTGEVKDKRYDGTTGVKEVIQNPILTGFVEGENQENTNLTTRFSNHQFANSSVGVWSIEADWLFESTSNQSPPENSNYSVSSQPSFKAAEIIEFNPEELWLEDIDVIAGHVEKVYDGTKSLTRENANITKAPQITVNSVSPIVLKISVDDGEWNFNDINVNWDSGGLLIMFL</sequence>
<evidence type="ECO:0000256" key="1">
    <source>
        <dbReference type="SAM" id="SignalP"/>
    </source>
</evidence>
<dbReference type="KEGG" id="lack:FLP15_09120"/>
<evidence type="ECO:0000313" key="2">
    <source>
        <dbReference type="EMBL" id="QDK71288.1"/>
    </source>
</evidence>
<feature type="chain" id="PRO_5022032350" description="WxL domain-containing protein" evidence="1">
    <location>
        <begin position="27"/>
        <end position="507"/>
    </location>
</feature>
<dbReference type="AlphaFoldDB" id="A0A514Z9M7"/>
<keyword evidence="3" id="KW-1185">Reference proteome</keyword>
<reference evidence="2 3" key="1">
    <citation type="submission" date="2019-07" db="EMBL/GenBank/DDBJ databases">
        <title>Genome sequencing of KACC 19320.</title>
        <authorList>
            <person name="Heo J."/>
            <person name="Kim S.-J."/>
            <person name="Kim J.-S."/>
            <person name="Hong S.-B."/>
            <person name="Kwon S.-W."/>
        </authorList>
    </citation>
    <scope>NUCLEOTIDE SEQUENCE [LARGE SCALE GENOMIC DNA]</scope>
    <source>
        <strain evidence="2 3">KACC 19320</strain>
    </source>
</reference>
<dbReference type="RefSeq" id="WP_142766862.1">
    <property type="nucleotide sequence ID" value="NZ_CP041356.1"/>
</dbReference>
<dbReference type="EMBL" id="CP041356">
    <property type="protein sequence ID" value="QDK71288.1"/>
    <property type="molecule type" value="Genomic_DNA"/>
</dbReference>